<gene>
    <name evidence="20" type="primary">ribD</name>
    <name evidence="20" type="ORF">FC774_14975</name>
    <name evidence="21" type="ORF">FDB51_02935</name>
</gene>
<comment type="cofactor">
    <cofactor evidence="15 18">
        <name>Zn(2+)</name>
        <dbReference type="ChEBI" id="CHEBI:29105"/>
    </cofactor>
    <text evidence="15 18">Binds 1 zinc ion.</text>
</comment>
<feature type="domain" description="CMP/dCMP-type deaminase" evidence="19">
    <location>
        <begin position="1"/>
        <end position="113"/>
    </location>
</feature>
<dbReference type="PANTHER" id="PTHR38011:SF7">
    <property type="entry name" value="2,5-DIAMINO-6-RIBOSYLAMINO-4(3H)-PYRIMIDINONE 5'-PHOSPHATE REDUCTASE"/>
    <property type="match status" value="1"/>
</dbReference>
<dbReference type="GO" id="GO:0009231">
    <property type="term" value="P:riboflavin biosynthetic process"/>
    <property type="evidence" value="ECO:0007669"/>
    <property type="project" value="UniProtKB-UniPathway"/>
</dbReference>
<dbReference type="SUPFAM" id="SSF53597">
    <property type="entry name" value="Dihydrofolate reductase-like"/>
    <property type="match status" value="1"/>
</dbReference>
<feature type="binding site" evidence="17">
    <location>
        <position position="183"/>
    </location>
    <ligand>
        <name>substrate</name>
    </ligand>
</feature>
<dbReference type="Proteomes" id="UP000476820">
    <property type="component" value="Unassembled WGS sequence"/>
</dbReference>
<evidence type="ECO:0000256" key="2">
    <source>
        <dbReference type="ARBA" id="ARBA00004882"/>
    </source>
</evidence>
<evidence type="ECO:0000256" key="18">
    <source>
        <dbReference type="PIRSR" id="PIRSR006769-3"/>
    </source>
</evidence>
<dbReference type="Gene3D" id="3.40.140.10">
    <property type="entry name" value="Cytidine Deaminase, domain 2"/>
    <property type="match status" value="1"/>
</dbReference>
<feature type="binding site" evidence="18">
    <location>
        <position position="83"/>
    </location>
    <ligand>
        <name>Zn(2+)</name>
        <dbReference type="ChEBI" id="CHEBI:29105"/>
        <note>catalytic</note>
    </ligand>
</feature>
<evidence type="ECO:0000256" key="8">
    <source>
        <dbReference type="ARBA" id="ARBA00022801"/>
    </source>
</evidence>
<comment type="function">
    <text evidence="1 15">Converts 2,5-diamino-6-(ribosylamino)-4(3h)-pyrimidinone 5'-phosphate into 5-amino-6-(ribosylamino)-2,4(1h,3h)-pyrimidinedione 5'-phosphate.</text>
</comment>
<evidence type="ECO:0000313" key="22">
    <source>
        <dbReference type="Proteomes" id="UP000473681"/>
    </source>
</evidence>
<evidence type="ECO:0000256" key="6">
    <source>
        <dbReference type="ARBA" id="ARBA00022619"/>
    </source>
</evidence>
<dbReference type="EMBL" id="SWVK01000003">
    <property type="protein sequence ID" value="NFN34097.1"/>
    <property type="molecule type" value="Genomic_DNA"/>
</dbReference>
<feature type="binding site" evidence="17">
    <location>
        <position position="195"/>
    </location>
    <ligand>
        <name>NADP(+)</name>
        <dbReference type="ChEBI" id="CHEBI:58349"/>
    </ligand>
</feature>
<dbReference type="GO" id="GO:0008703">
    <property type="term" value="F:5-amino-6-(5-phosphoribosylamino)uracil reductase activity"/>
    <property type="evidence" value="ECO:0007669"/>
    <property type="project" value="UniProtKB-EC"/>
</dbReference>
<comment type="similarity">
    <text evidence="5 15">In the C-terminal section; belongs to the HTP reductase family.</text>
</comment>
<dbReference type="PANTHER" id="PTHR38011">
    <property type="entry name" value="DIHYDROFOLATE REDUCTASE FAMILY PROTEIN (AFU_ORTHOLOGUE AFUA_8G06820)"/>
    <property type="match status" value="1"/>
</dbReference>
<evidence type="ECO:0000259" key="19">
    <source>
        <dbReference type="PROSITE" id="PS51747"/>
    </source>
</evidence>
<dbReference type="RefSeq" id="WP_040968280.1">
    <property type="nucleotide sequence ID" value="NZ_CP010520.1"/>
</dbReference>
<dbReference type="EC" id="1.1.1.193" evidence="15"/>
<comment type="catalytic activity">
    <reaction evidence="14 15">
        <text>2,5-diamino-6-hydroxy-4-(5-phosphoribosylamino)-pyrimidine + H2O + H(+) = 5-amino-6-(5-phospho-D-ribosylamino)uracil + NH4(+)</text>
        <dbReference type="Rhea" id="RHEA:21868"/>
        <dbReference type="ChEBI" id="CHEBI:15377"/>
        <dbReference type="ChEBI" id="CHEBI:15378"/>
        <dbReference type="ChEBI" id="CHEBI:28938"/>
        <dbReference type="ChEBI" id="CHEBI:58453"/>
        <dbReference type="ChEBI" id="CHEBI:58614"/>
        <dbReference type="EC" id="3.5.4.26"/>
    </reaction>
</comment>
<dbReference type="SUPFAM" id="SSF53927">
    <property type="entry name" value="Cytidine deaminase-like"/>
    <property type="match status" value="1"/>
</dbReference>
<feature type="binding site" evidence="17">
    <location>
        <position position="167"/>
    </location>
    <ligand>
        <name>substrate</name>
    </ligand>
</feature>
<dbReference type="InterPro" id="IPR050765">
    <property type="entry name" value="Riboflavin_Biosynth_HTPR"/>
</dbReference>
<dbReference type="GO" id="GO:0008270">
    <property type="term" value="F:zinc ion binding"/>
    <property type="evidence" value="ECO:0007669"/>
    <property type="project" value="InterPro"/>
</dbReference>
<evidence type="ECO:0000313" key="20">
    <source>
        <dbReference type="EMBL" id="NFF89156.1"/>
    </source>
</evidence>
<dbReference type="Gene3D" id="3.40.430.10">
    <property type="entry name" value="Dihydrofolate Reductase, subunit A"/>
    <property type="match status" value="1"/>
</dbReference>
<comment type="similarity">
    <text evidence="4 15">In the N-terminal section; belongs to the cytidine and deoxycytidylate deaminase family.</text>
</comment>
<evidence type="ECO:0000256" key="16">
    <source>
        <dbReference type="PIRSR" id="PIRSR006769-1"/>
    </source>
</evidence>
<feature type="binding site" evidence="18">
    <location>
        <position position="74"/>
    </location>
    <ligand>
        <name>Zn(2+)</name>
        <dbReference type="ChEBI" id="CHEBI:29105"/>
        <note>catalytic</note>
    </ligand>
</feature>
<keyword evidence="9 15" id="KW-0862">Zinc</keyword>
<dbReference type="AlphaFoldDB" id="A0A0M1LWI8"/>
<dbReference type="FunFam" id="3.40.140.10:FF:000025">
    <property type="entry name" value="Riboflavin biosynthesis protein RibD"/>
    <property type="match status" value="1"/>
</dbReference>
<evidence type="ECO:0000256" key="3">
    <source>
        <dbReference type="ARBA" id="ARBA00004910"/>
    </source>
</evidence>
<dbReference type="InterPro" id="IPR016192">
    <property type="entry name" value="APOBEC/CMP_deaminase_Zn-bd"/>
</dbReference>
<dbReference type="InterPro" id="IPR024072">
    <property type="entry name" value="DHFR-like_dom_sf"/>
</dbReference>
<evidence type="ECO:0000256" key="5">
    <source>
        <dbReference type="ARBA" id="ARBA00007417"/>
    </source>
</evidence>
<comment type="pathway">
    <text evidence="3 15">Cofactor biosynthesis; riboflavin biosynthesis; 5-amino-6-(D-ribitylamino)uracil from GTP: step 3/4.</text>
</comment>
<dbReference type="EC" id="3.5.4.26" evidence="15"/>
<dbReference type="Pfam" id="PF01872">
    <property type="entry name" value="RibD_C"/>
    <property type="match status" value="1"/>
</dbReference>
<protein>
    <recommendedName>
        <fullName evidence="15">Riboflavin biosynthesis protein RibD</fullName>
    </recommendedName>
    <domain>
        <recommendedName>
            <fullName evidence="15">Diaminohydroxyphosphoribosylaminopyrimidine deaminase</fullName>
            <shortName evidence="15">DRAP deaminase</shortName>
            <ecNumber evidence="15">3.5.4.26</ecNumber>
        </recommendedName>
        <alternativeName>
            <fullName evidence="15">Riboflavin-specific deaminase</fullName>
        </alternativeName>
    </domain>
    <domain>
        <recommendedName>
            <fullName evidence="15">5-amino-6-(5-phosphoribosylamino)uracil reductase</fullName>
            <ecNumber evidence="15">1.1.1.193</ecNumber>
        </recommendedName>
        <alternativeName>
            <fullName evidence="15">HTP reductase</fullName>
        </alternativeName>
    </domain>
</protein>
<evidence type="ECO:0000256" key="1">
    <source>
        <dbReference type="ARBA" id="ARBA00002151"/>
    </source>
</evidence>
<dbReference type="InterPro" id="IPR016193">
    <property type="entry name" value="Cytidine_deaminase-like"/>
</dbReference>
<dbReference type="GO" id="GO:0008835">
    <property type="term" value="F:diaminohydroxyphosphoribosylaminopyrimidine deaminase activity"/>
    <property type="evidence" value="ECO:0007669"/>
    <property type="project" value="UniProtKB-EC"/>
</dbReference>
<evidence type="ECO:0000256" key="15">
    <source>
        <dbReference type="PIRNR" id="PIRNR006769"/>
    </source>
</evidence>
<keyword evidence="11 15" id="KW-0560">Oxidoreductase</keyword>
<dbReference type="InterPro" id="IPR002125">
    <property type="entry name" value="CMP_dCMP_dom"/>
</dbReference>
<feature type="binding site" evidence="17">
    <location>
        <position position="199"/>
    </location>
    <ligand>
        <name>NADP(+)</name>
        <dbReference type="ChEBI" id="CHEBI:58349"/>
    </ligand>
</feature>
<accession>A0A0M1LWI8</accession>
<organism evidence="20 23">
    <name type="scientific">Clostridium botulinum</name>
    <dbReference type="NCBI Taxonomy" id="1491"/>
    <lineage>
        <taxon>Bacteria</taxon>
        <taxon>Bacillati</taxon>
        <taxon>Bacillota</taxon>
        <taxon>Clostridia</taxon>
        <taxon>Eubacteriales</taxon>
        <taxon>Clostridiaceae</taxon>
        <taxon>Clostridium</taxon>
    </lineage>
</organism>
<evidence type="ECO:0000256" key="13">
    <source>
        <dbReference type="ARBA" id="ARBA00049861"/>
    </source>
</evidence>
<evidence type="ECO:0000313" key="23">
    <source>
        <dbReference type="Proteomes" id="UP000476820"/>
    </source>
</evidence>
<feature type="binding site" evidence="17">
    <location>
        <position position="220"/>
    </location>
    <ligand>
        <name>NADP(+)</name>
        <dbReference type="ChEBI" id="CHEBI:58349"/>
    </ligand>
</feature>
<dbReference type="Proteomes" id="UP000473681">
    <property type="component" value="Unassembled WGS sequence"/>
</dbReference>
<keyword evidence="6 15" id="KW-0686">Riboflavin biosynthesis</keyword>
<dbReference type="Pfam" id="PF00383">
    <property type="entry name" value="dCMP_cyt_deam_1"/>
    <property type="match status" value="1"/>
</dbReference>
<comment type="caution">
    <text evidence="20">The sequence shown here is derived from an EMBL/GenBank/DDBJ whole genome shotgun (WGS) entry which is preliminary data.</text>
</comment>
<evidence type="ECO:0000256" key="9">
    <source>
        <dbReference type="ARBA" id="ARBA00022833"/>
    </source>
</evidence>
<dbReference type="GO" id="GO:0050661">
    <property type="term" value="F:NADP binding"/>
    <property type="evidence" value="ECO:0007669"/>
    <property type="project" value="InterPro"/>
</dbReference>
<keyword evidence="7 15" id="KW-0479">Metal-binding</keyword>
<feature type="active site" description="Proton donor" evidence="16">
    <location>
        <position position="51"/>
    </location>
</feature>
<dbReference type="PROSITE" id="PS00903">
    <property type="entry name" value="CYT_DCMP_DEAMINASES_1"/>
    <property type="match status" value="1"/>
</dbReference>
<feature type="binding site" evidence="17">
    <location>
        <position position="169"/>
    </location>
    <ligand>
        <name>NADP(+)</name>
        <dbReference type="ChEBI" id="CHEBI:58349"/>
    </ligand>
</feature>
<sequence length="363" mass="40254">MNEKYMELALELAKKGEGKVNPNPLVGALIVKDNEIIGSGYHEKYGEAHAEVNAINNATKSLDGSTIYVTLEPCSHYGKTPPCVDLIIEKKIKKVIIGMLDPNPMVSGRSIKKLKDNDIEVIVGVEEEKCKKINESFIKYITSNLPFVILKSAISLDGKIATSIGESKWITSEESRRDGHLLRNKLSAIMVGINTIIEDNPELTCRIENGKNPIRVIVDSNLRIPLKSKVVNNSDKLTIVATTKYADKLKKQELINKGVRVIEINDKNKKVDLKELMRCLGTLKIDSILIEGGGTLNFSALEENIVDKVRFYIAPKILGGERSKSSIGGEGFFKLSDAVKLKELTYEKLSEDIVIEGYINKLN</sequence>
<reference evidence="22 23" key="1">
    <citation type="submission" date="2019-04" db="EMBL/GenBank/DDBJ databases">
        <title>Genome sequencing of Clostridium botulinum Groups I-IV and Clostridium butyricum.</title>
        <authorList>
            <person name="Brunt J."/>
            <person name="Van Vliet A.H.M."/>
            <person name="Stringer S.C."/>
            <person name="Carter A.T."/>
            <person name="Peck M.W."/>
        </authorList>
    </citation>
    <scope>NUCLEOTIDE SEQUENCE [LARGE SCALE GENOMIC DNA]</scope>
    <source>
        <strain evidence="20 23">1605</strain>
        <strain evidence="21 22">CB-K-33E</strain>
    </source>
</reference>
<evidence type="ECO:0000256" key="10">
    <source>
        <dbReference type="ARBA" id="ARBA00022857"/>
    </source>
</evidence>
<keyword evidence="10 15" id="KW-0521">NADP</keyword>
<keyword evidence="8 15" id="KW-0378">Hydrolase</keyword>
<evidence type="ECO:0000256" key="7">
    <source>
        <dbReference type="ARBA" id="ARBA00022723"/>
    </source>
</evidence>
<evidence type="ECO:0000256" key="4">
    <source>
        <dbReference type="ARBA" id="ARBA00005259"/>
    </source>
</evidence>
<evidence type="ECO:0000256" key="12">
    <source>
        <dbReference type="ARBA" id="ARBA00023268"/>
    </source>
</evidence>
<dbReference type="InterPro" id="IPR004794">
    <property type="entry name" value="Eubact_RibD"/>
</dbReference>
<proteinExistence type="inferred from homology"/>
<dbReference type="OrthoDB" id="9800865at2"/>
<dbReference type="InterPro" id="IPR011549">
    <property type="entry name" value="RibD_C"/>
</dbReference>
<feature type="binding site" evidence="17">
    <location>
        <begin position="293"/>
        <end position="299"/>
    </location>
    <ligand>
        <name>NADP(+)</name>
        <dbReference type="ChEBI" id="CHEBI:58349"/>
    </ligand>
</feature>
<dbReference type="NCBIfam" id="TIGR00227">
    <property type="entry name" value="ribD_Cterm"/>
    <property type="match status" value="1"/>
</dbReference>
<dbReference type="InterPro" id="IPR002734">
    <property type="entry name" value="RibDG_C"/>
</dbReference>
<dbReference type="UniPathway" id="UPA00275">
    <property type="reaction ID" value="UER00401"/>
</dbReference>
<dbReference type="NCBIfam" id="TIGR00326">
    <property type="entry name" value="eubact_ribD"/>
    <property type="match status" value="1"/>
</dbReference>
<dbReference type="PIRSF" id="PIRSF006769">
    <property type="entry name" value="RibD"/>
    <property type="match status" value="1"/>
</dbReference>
<dbReference type="CDD" id="cd01284">
    <property type="entry name" value="Riboflavin_deaminase-reductase"/>
    <property type="match status" value="1"/>
</dbReference>
<feature type="binding site" evidence="17">
    <location>
        <position position="291"/>
    </location>
    <ligand>
        <name>substrate</name>
    </ligand>
</feature>
<feature type="binding site" evidence="17">
    <location>
        <position position="153"/>
    </location>
    <ligand>
        <name>NADP(+)</name>
        <dbReference type="ChEBI" id="CHEBI:58349"/>
    </ligand>
</feature>
<feature type="binding site" evidence="18">
    <location>
        <position position="49"/>
    </location>
    <ligand>
        <name>Zn(2+)</name>
        <dbReference type="ChEBI" id="CHEBI:29105"/>
        <note>catalytic</note>
    </ligand>
</feature>
<name>A0A0M1LWI8_CLOBO</name>
<dbReference type="EMBL" id="SWOV01000053">
    <property type="protein sequence ID" value="NFF89156.1"/>
    <property type="molecule type" value="Genomic_DNA"/>
</dbReference>
<feature type="binding site" evidence="17">
    <location>
        <position position="203"/>
    </location>
    <ligand>
        <name>substrate</name>
    </ligand>
</feature>
<evidence type="ECO:0000256" key="17">
    <source>
        <dbReference type="PIRSR" id="PIRSR006769-2"/>
    </source>
</evidence>
<evidence type="ECO:0000256" key="11">
    <source>
        <dbReference type="ARBA" id="ARBA00023002"/>
    </source>
</evidence>
<feature type="binding site" evidence="17">
    <location>
        <position position="206"/>
    </location>
    <ligand>
        <name>substrate</name>
    </ligand>
</feature>
<comment type="catalytic activity">
    <reaction evidence="13 15">
        <text>5-amino-6-(5-phospho-D-ribitylamino)uracil + NADP(+) = 5-amino-6-(5-phospho-D-ribosylamino)uracil + NADPH + H(+)</text>
        <dbReference type="Rhea" id="RHEA:17845"/>
        <dbReference type="ChEBI" id="CHEBI:15378"/>
        <dbReference type="ChEBI" id="CHEBI:57783"/>
        <dbReference type="ChEBI" id="CHEBI:58349"/>
        <dbReference type="ChEBI" id="CHEBI:58421"/>
        <dbReference type="ChEBI" id="CHEBI:58453"/>
        <dbReference type="EC" id="1.1.1.193"/>
    </reaction>
</comment>
<evidence type="ECO:0000256" key="14">
    <source>
        <dbReference type="ARBA" id="ARBA00049886"/>
    </source>
</evidence>
<comment type="pathway">
    <text evidence="2 15">Cofactor biosynthesis; riboflavin biosynthesis; 5-amino-6-(D-ribitylamino)uracil from GTP: step 2/4.</text>
</comment>
<keyword evidence="12" id="KW-0511">Multifunctional enzyme</keyword>
<evidence type="ECO:0000313" key="21">
    <source>
        <dbReference type="EMBL" id="NFN34097.1"/>
    </source>
</evidence>
<dbReference type="PROSITE" id="PS51747">
    <property type="entry name" value="CYT_DCMP_DEAMINASES_2"/>
    <property type="match status" value="1"/>
</dbReference>